<keyword evidence="1" id="KW-1133">Transmembrane helix</keyword>
<keyword evidence="3" id="KW-1185">Reference proteome</keyword>
<feature type="transmembrane region" description="Helical" evidence="1">
    <location>
        <begin position="49"/>
        <end position="70"/>
    </location>
</feature>
<reference evidence="3" key="1">
    <citation type="journal article" date="2019" name="Int. J. Syst. Evol. Microbiol.">
        <title>The Global Catalogue of Microorganisms (GCM) 10K type strain sequencing project: providing services to taxonomists for standard genome sequencing and annotation.</title>
        <authorList>
            <consortium name="The Broad Institute Genomics Platform"/>
            <consortium name="The Broad Institute Genome Sequencing Center for Infectious Disease"/>
            <person name="Wu L."/>
            <person name="Ma J."/>
        </authorList>
    </citation>
    <scope>NUCLEOTIDE SEQUENCE [LARGE SCALE GENOMIC DNA]</scope>
    <source>
        <strain evidence="3">JCM 14603</strain>
    </source>
</reference>
<organism evidence="2 3">
    <name type="scientific">Sphingomonas insulae</name>
    <dbReference type="NCBI Taxonomy" id="424800"/>
    <lineage>
        <taxon>Bacteria</taxon>
        <taxon>Pseudomonadati</taxon>
        <taxon>Pseudomonadota</taxon>
        <taxon>Alphaproteobacteria</taxon>
        <taxon>Sphingomonadales</taxon>
        <taxon>Sphingomonadaceae</taxon>
        <taxon>Sphingomonas</taxon>
    </lineage>
</organism>
<evidence type="ECO:0000313" key="3">
    <source>
        <dbReference type="Proteomes" id="UP001500238"/>
    </source>
</evidence>
<sequence length="151" mass="17032">MLFNLLLFGACGYAFWAGGAPERWTAAVFVLGGIATSVLPFQQRLSYHSVFWPLLSVDAAMLVVLIGIALRANRFWPLYVSALHLITIAIHGVKAFQPDLVPWMYAGASSKIAYPMLMLLAIGAWRHRHRLNRFGSDRDWSPLRKPEYDRS</sequence>
<proteinExistence type="predicted"/>
<dbReference type="Proteomes" id="UP001500238">
    <property type="component" value="Unassembled WGS sequence"/>
</dbReference>
<evidence type="ECO:0000256" key="1">
    <source>
        <dbReference type="SAM" id="Phobius"/>
    </source>
</evidence>
<dbReference type="EMBL" id="BAAAES010000012">
    <property type="protein sequence ID" value="GAA0677275.1"/>
    <property type="molecule type" value="Genomic_DNA"/>
</dbReference>
<protein>
    <submittedName>
        <fullName evidence="2">Uncharacterized protein</fullName>
    </submittedName>
</protein>
<feature type="transmembrane region" description="Helical" evidence="1">
    <location>
        <begin position="103"/>
        <end position="125"/>
    </location>
</feature>
<keyword evidence="1" id="KW-0812">Transmembrane</keyword>
<keyword evidence="1" id="KW-0472">Membrane</keyword>
<dbReference type="RefSeq" id="WP_243848394.1">
    <property type="nucleotide sequence ID" value="NZ_BAAAES010000012.1"/>
</dbReference>
<comment type="caution">
    <text evidence="2">The sequence shown here is derived from an EMBL/GenBank/DDBJ whole genome shotgun (WGS) entry which is preliminary data.</text>
</comment>
<gene>
    <name evidence="2" type="ORF">GCM10009102_32400</name>
</gene>
<evidence type="ECO:0000313" key="2">
    <source>
        <dbReference type="EMBL" id="GAA0677275.1"/>
    </source>
</evidence>
<accession>A0ABP3T4T3</accession>
<name>A0ABP3T4T3_9SPHN</name>